<reference evidence="5" key="2">
    <citation type="submission" date="2025-08" db="UniProtKB">
        <authorList>
            <consortium name="RefSeq"/>
        </authorList>
    </citation>
    <scope>IDENTIFICATION</scope>
    <source>
        <tissue evidence="5">Leaf</tissue>
    </source>
</reference>
<evidence type="ECO:0000259" key="3">
    <source>
        <dbReference type="Pfam" id="PF01370"/>
    </source>
</evidence>
<dbReference type="InterPro" id="IPR036291">
    <property type="entry name" value="NAD(P)-bd_dom_sf"/>
</dbReference>
<organism evidence="4 5">
    <name type="scientific">Spinacia oleracea</name>
    <name type="common">Spinach</name>
    <dbReference type="NCBI Taxonomy" id="3562"/>
    <lineage>
        <taxon>Eukaryota</taxon>
        <taxon>Viridiplantae</taxon>
        <taxon>Streptophyta</taxon>
        <taxon>Embryophyta</taxon>
        <taxon>Tracheophyta</taxon>
        <taxon>Spermatophyta</taxon>
        <taxon>Magnoliopsida</taxon>
        <taxon>eudicotyledons</taxon>
        <taxon>Gunneridae</taxon>
        <taxon>Pentapetalae</taxon>
        <taxon>Caryophyllales</taxon>
        <taxon>Chenopodiaceae</taxon>
        <taxon>Chenopodioideae</taxon>
        <taxon>Anserineae</taxon>
        <taxon>Spinacia</taxon>
    </lineage>
</organism>
<sequence length="641" mass="70577">MSGARKTVCVTGASGYIASWLVNLLLQRGYTVNATVRDLNDPKKVEHLRSLDGAKDRLHLFTANLLEEGSFDAAVEGCEGVFHTASPFYHDVKDPEVELLDPALKGTLNVLNACAKVPSIKRVVLTSSIAAVAYNGKPRTPEVVVDETWFSDPNLCRETKMWYMLSKTLAEEAAWKFVKEKGIDMVTINPAMVIGPLLQPTLNTSAAAIGSLFTGSETFKNMAPGWVNVKDVAMAHILALEVPSAKGRYCLVERVAHYSDLVKELKELYPNAALPEKCVDDKPLAPVYQVSKEKTQSLGIDYIPLKTSLKETMDETAKGRGKKVCVTGASGYIASWLVKFLLERGYTVNATVRDPNDPKKTEHLLGMEGAKERLHLFKANLMEEGSFDSAIAGCEGVFHTASPVVFKPKDPQADVLDPAVNGTLSVLASCKKFPTVRRVILTSSTATSMFTSRTLAPDVVVDETWFSDPELCKGSDMMYYVLSKVLAEEAAWKFVKENDIDMVSINPSMVIGPVLQPTINDSVASILNLINGSESYPDLVCPWVHVKDVVEAHIRAFEIPSATGRYILSERVLHFSEVKKILHELYPSLKLPDKCVDVGPLPKTIYQVSNSKVKKSLGIEYIPFEVSLKETVESLKQRKFV</sequence>
<dbReference type="GeneID" id="110801256"/>
<dbReference type="AlphaFoldDB" id="A0A9R0J8B6"/>
<name>A0A9R0J8B6_SPIOL</name>
<keyword evidence="1" id="KW-0521">NADP</keyword>
<dbReference type="KEGG" id="soe:110801256"/>
<gene>
    <name evidence="5" type="primary">LOC110801256</name>
</gene>
<dbReference type="InterPro" id="IPR001509">
    <property type="entry name" value="Epimerase_deHydtase"/>
</dbReference>
<dbReference type="Gene3D" id="3.40.50.720">
    <property type="entry name" value="NAD(P)-binding Rossmann-like Domain"/>
    <property type="match status" value="2"/>
</dbReference>
<dbReference type="CDD" id="cd08958">
    <property type="entry name" value="FR_SDR_e"/>
    <property type="match status" value="2"/>
</dbReference>
<feature type="domain" description="NAD-dependent epimerase/dehydratase" evidence="3">
    <location>
        <begin position="324"/>
        <end position="561"/>
    </location>
</feature>
<keyword evidence="2" id="KW-0560">Oxidoreductase</keyword>
<accession>A0A9R0J8B6</accession>
<evidence type="ECO:0000313" key="4">
    <source>
        <dbReference type="Proteomes" id="UP000813463"/>
    </source>
</evidence>
<dbReference type="Proteomes" id="UP000813463">
    <property type="component" value="Chromosome 4"/>
</dbReference>
<dbReference type="PANTHER" id="PTHR10366">
    <property type="entry name" value="NAD DEPENDENT EPIMERASE/DEHYDRATASE"/>
    <property type="match status" value="1"/>
</dbReference>
<feature type="domain" description="NAD-dependent epimerase/dehydratase" evidence="3">
    <location>
        <begin position="8"/>
        <end position="246"/>
    </location>
</feature>
<dbReference type="GO" id="GO:0016616">
    <property type="term" value="F:oxidoreductase activity, acting on the CH-OH group of donors, NAD or NADP as acceptor"/>
    <property type="evidence" value="ECO:0000318"/>
    <property type="project" value="GO_Central"/>
</dbReference>
<dbReference type="RefSeq" id="XP_021862293.2">
    <property type="nucleotide sequence ID" value="XM_022006601.2"/>
</dbReference>
<evidence type="ECO:0000256" key="1">
    <source>
        <dbReference type="ARBA" id="ARBA00022857"/>
    </source>
</evidence>
<proteinExistence type="predicted"/>
<protein>
    <submittedName>
        <fullName evidence="5">Dihydroflavonol 4-reductase</fullName>
    </submittedName>
</protein>
<evidence type="ECO:0000256" key="2">
    <source>
        <dbReference type="ARBA" id="ARBA00023002"/>
    </source>
</evidence>
<dbReference type="Pfam" id="PF01370">
    <property type="entry name" value="Epimerase"/>
    <property type="match status" value="2"/>
</dbReference>
<dbReference type="PANTHER" id="PTHR10366:SF852">
    <property type="entry name" value="CINNAMOYL-COA REDUCTASE CAD2"/>
    <property type="match status" value="1"/>
</dbReference>
<dbReference type="InterPro" id="IPR050425">
    <property type="entry name" value="NAD(P)_dehydrat-like"/>
</dbReference>
<dbReference type="SUPFAM" id="SSF51735">
    <property type="entry name" value="NAD(P)-binding Rossmann-fold domains"/>
    <property type="match status" value="2"/>
</dbReference>
<reference evidence="4" key="1">
    <citation type="journal article" date="2021" name="Nat. Commun.">
        <title>Genomic analyses provide insights into spinach domestication and the genetic basis of agronomic traits.</title>
        <authorList>
            <person name="Cai X."/>
            <person name="Sun X."/>
            <person name="Xu C."/>
            <person name="Sun H."/>
            <person name="Wang X."/>
            <person name="Ge C."/>
            <person name="Zhang Z."/>
            <person name="Wang Q."/>
            <person name="Fei Z."/>
            <person name="Jiao C."/>
            <person name="Wang Q."/>
        </authorList>
    </citation>
    <scope>NUCLEOTIDE SEQUENCE [LARGE SCALE GENOMIC DNA]</scope>
    <source>
        <strain evidence="4">cv. Varoflay</strain>
    </source>
</reference>
<keyword evidence="4" id="KW-1185">Reference proteome</keyword>
<evidence type="ECO:0000313" key="5">
    <source>
        <dbReference type="RefSeq" id="XP_021862293.2"/>
    </source>
</evidence>